<keyword evidence="2" id="KW-1185">Reference proteome</keyword>
<protein>
    <submittedName>
        <fullName evidence="1">Uncharacterized protein</fullName>
    </submittedName>
</protein>
<reference evidence="1 2" key="1">
    <citation type="submission" date="2021-06" db="EMBL/GenBank/DDBJ databases">
        <title>Caerostris extrusa draft genome.</title>
        <authorList>
            <person name="Kono N."/>
            <person name="Arakawa K."/>
        </authorList>
    </citation>
    <scope>NUCLEOTIDE SEQUENCE [LARGE SCALE GENOMIC DNA]</scope>
</reference>
<comment type="caution">
    <text evidence="1">The sequence shown here is derived from an EMBL/GenBank/DDBJ whole genome shotgun (WGS) entry which is preliminary data.</text>
</comment>
<name>A0AAV4XXL2_CAEEX</name>
<evidence type="ECO:0000313" key="2">
    <source>
        <dbReference type="Proteomes" id="UP001054945"/>
    </source>
</evidence>
<dbReference type="Proteomes" id="UP001054945">
    <property type="component" value="Unassembled WGS sequence"/>
</dbReference>
<dbReference type="EMBL" id="BPLR01018474">
    <property type="protein sequence ID" value="GIY99922.1"/>
    <property type="molecule type" value="Genomic_DNA"/>
</dbReference>
<gene>
    <name evidence="1" type="ORF">CEXT_297791</name>
</gene>
<organism evidence="1 2">
    <name type="scientific">Caerostris extrusa</name>
    <name type="common">Bark spider</name>
    <name type="synonym">Caerostris bankana</name>
    <dbReference type="NCBI Taxonomy" id="172846"/>
    <lineage>
        <taxon>Eukaryota</taxon>
        <taxon>Metazoa</taxon>
        <taxon>Ecdysozoa</taxon>
        <taxon>Arthropoda</taxon>
        <taxon>Chelicerata</taxon>
        <taxon>Arachnida</taxon>
        <taxon>Araneae</taxon>
        <taxon>Araneomorphae</taxon>
        <taxon>Entelegynae</taxon>
        <taxon>Araneoidea</taxon>
        <taxon>Araneidae</taxon>
        <taxon>Caerostris</taxon>
    </lineage>
</organism>
<evidence type="ECO:0000313" key="1">
    <source>
        <dbReference type="EMBL" id="GIY99922.1"/>
    </source>
</evidence>
<sequence>MIQLEGKAIEFANSVTLENNGVELEMNATELETNGIEFENSTTQFLIIQSGSSVILFLHVFENQMGAMLYILNANTVLLQCLHLFVVHTECQQSVSNAQPRVKSEHSLREGIQYRIYRNTYRPGNLSGPYKKNIFQQNIYN</sequence>
<dbReference type="AlphaFoldDB" id="A0AAV4XXL2"/>
<accession>A0AAV4XXL2</accession>
<proteinExistence type="predicted"/>